<keyword evidence="1" id="KW-1133">Transmembrane helix</keyword>
<protein>
    <submittedName>
        <fullName evidence="2">Unannotated protein</fullName>
    </submittedName>
</protein>
<organism evidence="2">
    <name type="scientific">freshwater metagenome</name>
    <dbReference type="NCBI Taxonomy" id="449393"/>
    <lineage>
        <taxon>unclassified sequences</taxon>
        <taxon>metagenomes</taxon>
        <taxon>ecological metagenomes</taxon>
    </lineage>
</organism>
<reference evidence="2" key="1">
    <citation type="submission" date="2020-05" db="EMBL/GenBank/DDBJ databases">
        <authorList>
            <person name="Chiriac C."/>
            <person name="Salcher M."/>
            <person name="Ghai R."/>
            <person name="Kavagutti S V."/>
        </authorList>
    </citation>
    <scope>NUCLEOTIDE SEQUENCE</scope>
</reference>
<feature type="transmembrane region" description="Helical" evidence="1">
    <location>
        <begin position="77"/>
        <end position="93"/>
    </location>
</feature>
<feature type="transmembrane region" description="Helical" evidence="1">
    <location>
        <begin position="388"/>
        <end position="412"/>
    </location>
</feature>
<accession>A0A6J7RSV2</accession>
<feature type="transmembrane region" description="Helical" evidence="1">
    <location>
        <begin position="499"/>
        <end position="521"/>
    </location>
</feature>
<feature type="transmembrane region" description="Helical" evidence="1">
    <location>
        <begin position="35"/>
        <end position="57"/>
    </location>
</feature>
<sequence length="548" mass="58838">MKTVSRVNSLGLDAVAALRTTRRKHRVEEMEWFEALYRVYLAAIAIGGTILFLSGLIKDTELTPAELTMVSQRGPHVLGVVIAVALFIGIRSGNNGGPLAVEEAEVRHLLLAPVPHAVVLRRPAIQRLRSTAFSGAAAGAIAGQLASRRLPGSFTSWAFYGAVFGLCAGLIVVGGALLSHGLRFNRLLSSFVVSGLVAWQVAMAVQHTTFPGPFDAFGSMALWTLHQEAIDLIAVVATVVICASGIFTVGNLSLEALSRRSSLVSQLRFAVTLQDLRTVVLLRRQLSQEQMRTSPWVTLKRSAKTSPIPRRGLQSLLKFPARRFVRMKLLIAVAAMCQVWAYRGTTPAVVVSGLCLFVFGLEIIEPLSQEVDKPDRTDAIPIDRGELMLRHLIVPTLFLLPFGALGILVAYLFEPAPITLAIALIVGLPAIGAGTAGAIINAVKGAPDPMGQTNERMFMPPEVAGMTTMTRAVWPPIVAILGSLPILAVREGVENGDNAVGAALRTAIGVVLLLGFVGAWVRHRDAARQWWKSFVDGGKQSAFGQPKK</sequence>
<feature type="transmembrane region" description="Helical" evidence="1">
    <location>
        <begin position="190"/>
        <end position="209"/>
    </location>
</feature>
<feature type="transmembrane region" description="Helical" evidence="1">
    <location>
        <begin position="463"/>
        <end position="487"/>
    </location>
</feature>
<name>A0A6J7RSV2_9ZZZZ</name>
<gene>
    <name evidence="2" type="ORF">UFOPK4098_01633</name>
</gene>
<keyword evidence="1" id="KW-0812">Transmembrane</keyword>
<evidence type="ECO:0000256" key="1">
    <source>
        <dbReference type="SAM" id="Phobius"/>
    </source>
</evidence>
<proteinExistence type="predicted"/>
<evidence type="ECO:0000313" key="2">
    <source>
        <dbReference type="EMBL" id="CAB5031877.1"/>
    </source>
</evidence>
<feature type="transmembrane region" description="Helical" evidence="1">
    <location>
        <begin position="418"/>
        <end position="443"/>
    </location>
</feature>
<dbReference type="EMBL" id="CAFBPN010000166">
    <property type="protein sequence ID" value="CAB5031877.1"/>
    <property type="molecule type" value="Genomic_DNA"/>
</dbReference>
<keyword evidence="1" id="KW-0472">Membrane</keyword>
<dbReference type="AlphaFoldDB" id="A0A6J7RSV2"/>
<feature type="transmembrane region" description="Helical" evidence="1">
    <location>
        <begin position="157"/>
        <end position="178"/>
    </location>
</feature>
<feature type="transmembrane region" description="Helical" evidence="1">
    <location>
        <begin position="229"/>
        <end position="252"/>
    </location>
</feature>